<dbReference type="Gene3D" id="2.30.170.40">
    <property type="entry name" value="Ribosomal protein L28/L24"/>
    <property type="match status" value="1"/>
</dbReference>
<dbReference type="OrthoDB" id="9805609at2"/>
<comment type="similarity">
    <text evidence="1 5">Belongs to the bacterial ribosomal protein bL28 family.</text>
</comment>
<dbReference type="InterPro" id="IPR001383">
    <property type="entry name" value="Ribosomal_bL28_bact-type"/>
</dbReference>
<dbReference type="PANTHER" id="PTHR13528">
    <property type="entry name" value="39S RIBOSOMAL PROTEIN L28, MITOCHONDRIAL"/>
    <property type="match status" value="1"/>
</dbReference>
<name>A0A2A9EYH1_9MICO</name>
<sequence>MSARCQVLGTVPGFGHSVSRSHVRTKRRWDPNIQSKRYRVPSLGRHVTLRVSARGIRTIDRHGIDVVVARIHARGEKV</sequence>
<dbReference type="HAMAP" id="MF_00373">
    <property type="entry name" value="Ribosomal_bL28"/>
    <property type="match status" value="1"/>
</dbReference>
<dbReference type="InterPro" id="IPR037147">
    <property type="entry name" value="Ribosomal_bL28_sf"/>
</dbReference>
<evidence type="ECO:0000256" key="5">
    <source>
        <dbReference type="HAMAP-Rule" id="MF_00373"/>
    </source>
</evidence>
<evidence type="ECO:0000256" key="4">
    <source>
        <dbReference type="ARBA" id="ARBA00035174"/>
    </source>
</evidence>
<dbReference type="RefSeq" id="WP_098463716.1">
    <property type="nucleotide sequence ID" value="NZ_PDJJ01000001.1"/>
</dbReference>
<protein>
    <recommendedName>
        <fullName evidence="4 5">Large ribosomal subunit protein bL28</fullName>
    </recommendedName>
</protein>
<dbReference type="GO" id="GO:0005840">
    <property type="term" value="C:ribosome"/>
    <property type="evidence" value="ECO:0007669"/>
    <property type="project" value="UniProtKB-KW"/>
</dbReference>
<evidence type="ECO:0000256" key="1">
    <source>
        <dbReference type="ARBA" id="ARBA00008760"/>
    </source>
</evidence>
<gene>
    <name evidence="5" type="primary">rpmB</name>
    <name evidence="6" type="ORF">ATJ88_2027</name>
</gene>
<reference evidence="6 7" key="1">
    <citation type="submission" date="2017-10" db="EMBL/GenBank/DDBJ databases">
        <title>Sequencing the genomes of 1000 actinobacteria strains.</title>
        <authorList>
            <person name="Klenk H.-P."/>
        </authorList>
    </citation>
    <scope>NUCLEOTIDE SEQUENCE [LARGE SCALE GENOMIC DNA]</scope>
    <source>
        <strain evidence="6 7">DSM 21863</strain>
    </source>
</reference>
<evidence type="ECO:0000256" key="2">
    <source>
        <dbReference type="ARBA" id="ARBA00022980"/>
    </source>
</evidence>
<evidence type="ECO:0000256" key="3">
    <source>
        <dbReference type="ARBA" id="ARBA00023274"/>
    </source>
</evidence>
<dbReference type="NCBIfam" id="TIGR00009">
    <property type="entry name" value="L28"/>
    <property type="match status" value="1"/>
</dbReference>
<dbReference type="Proteomes" id="UP000224130">
    <property type="component" value="Unassembled WGS sequence"/>
</dbReference>
<evidence type="ECO:0000313" key="6">
    <source>
        <dbReference type="EMBL" id="PFG43342.1"/>
    </source>
</evidence>
<dbReference type="PANTHER" id="PTHR13528:SF2">
    <property type="entry name" value="LARGE RIBOSOMAL SUBUNIT PROTEIN BL28M"/>
    <property type="match status" value="1"/>
</dbReference>
<dbReference type="AlphaFoldDB" id="A0A2A9EYH1"/>
<keyword evidence="7" id="KW-1185">Reference proteome</keyword>
<dbReference type="GO" id="GO:0003735">
    <property type="term" value="F:structural constituent of ribosome"/>
    <property type="evidence" value="ECO:0007669"/>
    <property type="project" value="InterPro"/>
</dbReference>
<dbReference type="GO" id="GO:0006412">
    <property type="term" value="P:translation"/>
    <property type="evidence" value="ECO:0007669"/>
    <property type="project" value="UniProtKB-UniRule"/>
</dbReference>
<comment type="caution">
    <text evidence="6">The sequence shown here is derived from an EMBL/GenBank/DDBJ whole genome shotgun (WGS) entry which is preliminary data.</text>
</comment>
<keyword evidence="2 5" id="KW-0689">Ribosomal protein</keyword>
<evidence type="ECO:0000313" key="7">
    <source>
        <dbReference type="Proteomes" id="UP000224130"/>
    </source>
</evidence>
<dbReference type="InterPro" id="IPR026569">
    <property type="entry name" value="Ribosomal_bL28"/>
</dbReference>
<dbReference type="Pfam" id="PF00830">
    <property type="entry name" value="Ribosomal_L28"/>
    <property type="match status" value="1"/>
</dbReference>
<keyword evidence="3 5" id="KW-0687">Ribonucleoprotein</keyword>
<dbReference type="SUPFAM" id="SSF143800">
    <property type="entry name" value="L28p-like"/>
    <property type="match status" value="1"/>
</dbReference>
<dbReference type="EMBL" id="PDJJ01000001">
    <property type="protein sequence ID" value="PFG43342.1"/>
    <property type="molecule type" value="Genomic_DNA"/>
</dbReference>
<dbReference type="InterPro" id="IPR034704">
    <property type="entry name" value="Ribosomal_bL28/bL31-like_sf"/>
</dbReference>
<dbReference type="GO" id="GO:1990904">
    <property type="term" value="C:ribonucleoprotein complex"/>
    <property type="evidence" value="ECO:0007669"/>
    <property type="project" value="UniProtKB-KW"/>
</dbReference>
<accession>A0A2A9EYH1</accession>
<organism evidence="6 7">
    <name type="scientific">Isoptericola jiangsuensis</name>
    <dbReference type="NCBI Taxonomy" id="548579"/>
    <lineage>
        <taxon>Bacteria</taxon>
        <taxon>Bacillati</taxon>
        <taxon>Actinomycetota</taxon>
        <taxon>Actinomycetes</taxon>
        <taxon>Micrococcales</taxon>
        <taxon>Promicromonosporaceae</taxon>
        <taxon>Isoptericola</taxon>
    </lineage>
</organism>
<dbReference type="FunFam" id="2.30.170.40:FF:000001">
    <property type="entry name" value="50S ribosomal protein L28"/>
    <property type="match status" value="1"/>
</dbReference>
<proteinExistence type="inferred from homology"/>